<organism evidence="5 6">
    <name type="scientific">Mizuhopecten yessoensis</name>
    <name type="common">Japanese scallop</name>
    <name type="synonym">Patinopecten yessoensis</name>
    <dbReference type="NCBI Taxonomy" id="6573"/>
    <lineage>
        <taxon>Eukaryota</taxon>
        <taxon>Metazoa</taxon>
        <taxon>Spiralia</taxon>
        <taxon>Lophotrochozoa</taxon>
        <taxon>Mollusca</taxon>
        <taxon>Bivalvia</taxon>
        <taxon>Autobranchia</taxon>
        <taxon>Pteriomorphia</taxon>
        <taxon>Pectinida</taxon>
        <taxon>Pectinoidea</taxon>
        <taxon>Pectinidae</taxon>
        <taxon>Mizuhopecten</taxon>
    </lineage>
</organism>
<evidence type="ECO:0000256" key="2">
    <source>
        <dbReference type="ARBA" id="ARBA00009127"/>
    </source>
</evidence>
<evidence type="ECO:0000313" key="5">
    <source>
        <dbReference type="EMBL" id="OWF40693.1"/>
    </source>
</evidence>
<dbReference type="InterPro" id="IPR017996">
    <property type="entry name" value="MRJP/yellow-related"/>
</dbReference>
<keyword evidence="4" id="KW-0732">Signal</keyword>
<dbReference type="Proteomes" id="UP000242188">
    <property type="component" value="Unassembled WGS sequence"/>
</dbReference>
<dbReference type="AlphaFoldDB" id="A0A210PW34"/>
<keyword evidence="3" id="KW-0964">Secreted</keyword>
<keyword evidence="6" id="KW-1185">Reference proteome</keyword>
<reference evidence="5 6" key="1">
    <citation type="journal article" date="2017" name="Nat. Ecol. Evol.">
        <title>Scallop genome provides insights into evolution of bilaterian karyotype and development.</title>
        <authorList>
            <person name="Wang S."/>
            <person name="Zhang J."/>
            <person name="Jiao W."/>
            <person name="Li J."/>
            <person name="Xun X."/>
            <person name="Sun Y."/>
            <person name="Guo X."/>
            <person name="Huan P."/>
            <person name="Dong B."/>
            <person name="Zhang L."/>
            <person name="Hu X."/>
            <person name="Sun X."/>
            <person name="Wang J."/>
            <person name="Zhao C."/>
            <person name="Wang Y."/>
            <person name="Wang D."/>
            <person name="Huang X."/>
            <person name="Wang R."/>
            <person name="Lv J."/>
            <person name="Li Y."/>
            <person name="Zhang Z."/>
            <person name="Liu B."/>
            <person name="Lu W."/>
            <person name="Hui Y."/>
            <person name="Liang J."/>
            <person name="Zhou Z."/>
            <person name="Hou R."/>
            <person name="Li X."/>
            <person name="Liu Y."/>
            <person name="Li H."/>
            <person name="Ning X."/>
            <person name="Lin Y."/>
            <person name="Zhao L."/>
            <person name="Xing Q."/>
            <person name="Dou J."/>
            <person name="Li Y."/>
            <person name="Mao J."/>
            <person name="Guo H."/>
            <person name="Dou H."/>
            <person name="Li T."/>
            <person name="Mu C."/>
            <person name="Jiang W."/>
            <person name="Fu Q."/>
            <person name="Fu X."/>
            <person name="Miao Y."/>
            <person name="Liu J."/>
            <person name="Yu Q."/>
            <person name="Li R."/>
            <person name="Liao H."/>
            <person name="Li X."/>
            <person name="Kong Y."/>
            <person name="Jiang Z."/>
            <person name="Chourrout D."/>
            <person name="Li R."/>
            <person name="Bao Z."/>
        </authorList>
    </citation>
    <scope>NUCLEOTIDE SEQUENCE [LARGE SCALE GENOMIC DNA]</scope>
    <source>
        <strain evidence="5 6">PY_sf001</strain>
    </source>
</reference>
<gene>
    <name evidence="5" type="ORF">KP79_PYT19218</name>
</gene>
<feature type="chain" id="PRO_5013324228" evidence="4">
    <location>
        <begin position="33"/>
        <end position="412"/>
    </location>
</feature>
<sequence length="412" mass="46693">MYAVGNSVMAVLLDNVSLFLLWTVYMHSVSNGQDIVYHWKSLDYSWPNSTVKQQYIADKQFIVENNVISGIKVLDGNVYVTVPRWKPGVPSTLNKIITNPTNIEESILEPYPTWRMQTLGDCGALQYVQSMEVDPNTGYMWIIDVGRINIQTDQPQNICPAKLIIYDVRNDRLVHVHEFPDAVVSRTSNFMNDIVLDYVNGVATFAYITDSADAKLIVYDHNRDTSYYFKHASMEIEPGTETIVVGDNNVTTRVTIDGIAMSSDFHFVYYCALNAYWLYRVPTNVLRNTSAIFYVETVGRKIDLTGGMVFTDTALYYGGLTTNAVYKWSFGQVNNQEMILSNNTSLRWVDSLAMDDQQNLWLVANGLDLFVAGRMDFAKTHMYIWKIPMGENGYLSSAITRTKDETSSVIIG</sequence>
<dbReference type="Gene3D" id="2.120.10.30">
    <property type="entry name" value="TolB, C-terminal domain"/>
    <property type="match status" value="1"/>
</dbReference>
<dbReference type="OrthoDB" id="9977471at2759"/>
<dbReference type="GO" id="GO:0005576">
    <property type="term" value="C:extracellular region"/>
    <property type="evidence" value="ECO:0007669"/>
    <property type="project" value="UniProtKB-SubCell"/>
</dbReference>
<feature type="signal peptide" evidence="4">
    <location>
        <begin position="1"/>
        <end position="32"/>
    </location>
</feature>
<dbReference type="Pfam" id="PF03022">
    <property type="entry name" value="MRJP"/>
    <property type="match status" value="1"/>
</dbReference>
<comment type="caution">
    <text evidence="5">The sequence shown here is derived from an EMBL/GenBank/DDBJ whole genome shotgun (WGS) entry which is preliminary data.</text>
</comment>
<protein>
    <submittedName>
        <fullName evidence="5">Protein yellow</fullName>
    </submittedName>
</protein>
<proteinExistence type="inferred from homology"/>
<evidence type="ECO:0000256" key="1">
    <source>
        <dbReference type="ARBA" id="ARBA00004613"/>
    </source>
</evidence>
<comment type="subcellular location">
    <subcellularLocation>
        <location evidence="1">Secreted</location>
    </subcellularLocation>
</comment>
<evidence type="ECO:0000256" key="4">
    <source>
        <dbReference type="SAM" id="SignalP"/>
    </source>
</evidence>
<dbReference type="InterPro" id="IPR011042">
    <property type="entry name" value="6-blade_b-propeller_TolB-like"/>
</dbReference>
<name>A0A210PW34_MIZYE</name>
<dbReference type="PANTHER" id="PTHR10009">
    <property type="entry name" value="PROTEIN YELLOW-RELATED"/>
    <property type="match status" value="1"/>
</dbReference>
<dbReference type="EMBL" id="NEDP02005456">
    <property type="protein sequence ID" value="OWF40693.1"/>
    <property type="molecule type" value="Genomic_DNA"/>
</dbReference>
<evidence type="ECO:0000313" key="6">
    <source>
        <dbReference type="Proteomes" id="UP000242188"/>
    </source>
</evidence>
<dbReference type="SUPFAM" id="SSF63829">
    <property type="entry name" value="Calcium-dependent phosphotriesterase"/>
    <property type="match status" value="1"/>
</dbReference>
<evidence type="ECO:0000256" key="3">
    <source>
        <dbReference type="ARBA" id="ARBA00022525"/>
    </source>
</evidence>
<accession>A0A210PW34</accession>
<comment type="similarity">
    <text evidence="2">Belongs to the major royal jelly protein family.</text>
</comment>
<dbReference type="PANTHER" id="PTHR10009:SF18">
    <property type="entry name" value="PROTEIN YELLOW-LIKE PROTEIN"/>
    <property type="match status" value="1"/>
</dbReference>